<dbReference type="SUPFAM" id="SSF50969">
    <property type="entry name" value="YVTN repeat-like/Quinoprotein amine dehydrogenase"/>
    <property type="match status" value="1"/>
</dbReference>
<dbReference type="InterPro" id="IPR011044">
    <property type="entry name" value="Quino_amine_DH_bsu"/>
</dbReference>
<evidence type="ECO:0000313" key="1">
    <source>
        <dbReference type="EMBL" id="SKA94351.1"/>
    </source>
</evidence>
<dbReference type="AlphaFoldDB" id="A0A1T4XZ57"/>
<dbReference type="Proteomes" id="UP000190027">
    <property type="component" value="Unassembled WGS sequence"/>
</dbReference>
<accession>A0A1T4XZ57</accession>
<organism evidence="1 2">
    <name type="scientific">Paucidesulfovibrio gracilis DSM 16080</name>
    <dbReference type="NCBI Taxonomy" id="1121449"/>
    <lineage>
        <taxon>Bacteria</taxon>
        <taxon>Pseudomonadati</taxon>
        <taxon>Thermodesulfobacteriota</taxon>
        <taxon>Desulfovibrionia</taxon>
        <taxon>Desulfovibrionales</taxon>
        <taxon>Desulfovibrionaceae</taxon>
        <taxon>Paucidesulfovibrio</taxon>
    </lineage>
</organism>
<name>A0A1T4XZ57_9BACT</name>
<dbReference type="InterPro" id="IPR015943">
    <property type="entry name" value="WD40/YVTN_repeat-like_dom_sf"/>
</dbReference>
<dbReference type="STRING" id="1121449.SAMN02745704_02566"/>
<gene>
    <name evidence="1" type="ORF">SAMN02745704_02566</name>
</gene>
<keyword evidence="2" id="KW-1185">Reference proteome</keyword>
<protein>
    <submittedName>
        <fullName evidence="1">Uncharacterized protein</fullName>
    </submittedName>
</protein>
<evidence type="ECO:0000313" key="2">
    <source>
        <dbReference type="Proteomes" id="UP000190027"/>
    </source>
</evidence>
<proteinExistence type="predicted"/>
<dbReference type="EMBL" id="FUYC01000020">
    <property type="protein sequence ID" value="SKA94351.1"/>
    <property type="molecule type" value="Genomic_DNA"/>
</dbReference>
<reference evidence="1 2" key="1">
    <citation type="submission" date="2017-02" db="EMBL/GenBank/DDBJ databases">
        <authorList>
            <person name="Peterson S.W."/>
        </authorList>
    </citation>
    <scope>NUCLEOTIDE SEQUENCE [LARGE SCALE GENOMIC DNA]</scope>
    <source>
        <strain evidence="1 2">DSM 16080</strain>
    </source>
</reference>
<dbReference type="Gene3D" id="2.130.10.10">
    <property type="entry name" value="YVTN repeat-like/Quinoprotein amine dehydrogenase"/>
    <property type="match status" value="1"/>
</dbReference>
<sequence length="522" mass="57692">MSGNAGRTVAYPQFVAMQYQQDASRASGPGGKLPARTGLEYRSRMVEKSCTGTGPAMVPHGFAAGWRYLRFWLGVAMFLAVAACARPMPDAENAYQGLTLPQYLATVRDAQAFRLNQLYKPSVPLLETADGTGRYGPGYHLFSHGPATLDLAPQVSDFQGSRSALALGTRDGQIRVYGAFSCARTDLPVPGAVRNMAWRPDSPYLAVQGQARDVVYVYDVRRCERTEELAVPAPVQTMAVSSGGRFLALADDAGRIWFGSPSQEPKPLADLGGTVLALGFGPEGGMLFSVSPQGRITLINARESNPAARIMDRFQARGGPFAQARFQGRYLVLTTAAGRRFAWDLQTRTQVPFSRKMAQFFLDDGVLRYTTWGNVPHLAEYAGYPEFDVRHCPKRHLIRVRDLDGMVRLYDSRTGLLNRTLVPDAGDAAEPCASGWQRVSVNAKGNFCLEDNCYMLTDRAFQWDHDMLLCRSVPGVGRFLWWMRAEQPDQFSPLPDHLPERRTILSDEAVEWAPVLPPPDFP</sequence>